<dbReference type="InterPro" id="IPR046453">
    <property type="entry name" value="GpA_ATPase"/>
</dbReference>
<organism evidence="4 5">
    <name type="scientific">Limimaricola hongkongensis DSM 17492</name>
    <dbReference type="NCBI Taxonomy" id="1122180"/>
    <lineage>
        <taxon>Bacteria</taxon>
        <taxon>Pseudomonadati</taxon>
        <taxon>Pseudomonadota</taxon>
        <taxon>Alphaproteobacteria</taxon>
        <taxon>Rhodobacterales</taxon>
        <taxon>Paracoccaceae</taxon>
        <taxon>Limimaricola</taxon>
    </lineage>
</organism>
<keyword evidence="5" id="KW-1185">Reference proteome</keyword>
<dbReference type="InterPro" id="IPR008866">
    <property type="entry name" value="Phage_lambda_GpA-like"/>
</dbReference>
<dbReference type="eggNOG" id="COG5525">
    <property type="taxonomic scope" value="Bacteria"/>
</dbReference>
<dbReference type="STRING" id="1122180.Lokhon_01869"/>
<accession>A0A017HDC4</accession>
<dbReference type="Proteomes" id="UP000025047">
    <property type="component" value="Unassembled WGS sequence"/>
</dbReference>
<name>A0A017HDC4_9RHOB</name>
<reference evidence="4 5" key="1">
    <citation type="submission" date="2013-03" db="EMBL/GenBank/DDBJ databases">
        <authorList>
            <person name="Fiebig A."/>
            <person name="Goeker M."/>
            <person name="Klenk H.-P.P."/>
        </authorList>
    </citation>
    <scope>NUCLEOTIDE SEQUENCE [LARGE SCALE GENOMIC DNA]</scope>
    <source>
        <strain evidence="4 5">DSM 17492</strain>
    </source>
</reference>
<dbReference type="GO" id="GO:0005524">
    <property type="term" value="F:ATP binding"/>
    <property type="evidence" value="ECO:0007669"/>
    <property type="project" value="InterPro"/>
</dbReference>
<protein>
    <submittedName>
        <fullName evidence="4">Phage terminase, large subunit</fullName>
    </submittedName>
</protein>
<dbReference type="HAMAP" id="MF_04144">
    <property type="entry name" value="TERL_LAMBDA"/>
    <property type="match status" value="1"/>
</dbReference>
<evidence type="ECO:0000259" key="3">
    <source>
        <dbReference type="Pfam" id="PF20454"/>
    </source>
</evidence>
<feature type="domain" description="Terminase large subunit GpA endonuclease" evidence="3">
    <location>
        <begin position="283"/>
        <end position="568"/>
    </location>
</feature>
<dbReference type="AlphaFoldDB" id="A0A017HDC4"/>
<dbReference type="PATRIC" id="fig|1122180.6.peg.1853"/>
<dbReference type="PANTHER" id="PTHR34413:SF2">
    <property type="entry name" value="PROPHAGE TAIL FIBER ASSEMBLY PROTEIN HOMOLOG TFAE-RELATED"/>
    <property type="match status" value="1"/>
</dbReference>
<dbReference type="InterPro" id="IPR046454">
    <property type="entry name" value="GpA_endonuclease"/>
</dbReference>
<dbReference type="PANTHER" id="PTHR34413">
    <property type="entry name" value="PROPHAGE TAIL FIBER ASSEMBLY PROTEIN HOMOLOG TFAE-RELATED-RELATED"/>
    <property type="match status" value="1"/>
</dbReference>
<evidence type="ECO:0000313" key="5">
    <source>
        <dbReference type="Proteomes" id="UP000025047"/>
    </source>
</evidence>
<evidence type="ECO:0000256" key="1">
    <source>
        <dbReference type="SAM" id="MobiDB-lite"/>
    </source>
</evidence>
<feature type="compositionally biased region" description="Basic residues" evidence="1">
    <location>
        <begin position="609"/>
        <end position="621"/>
    </location>
</feature>
<proteinExistence type="inferred from homology"/>
<evidence type="ECO:0000313" key="4">
    <source>
        <dbReference type="EMBL" id="EYD71799.1"/>
    </source>
</evidence>
<feature type="region of interest" description="Disordered" evidence="1">
    <location>
        <begin position="594"/>
        <end position="621"/>
    </location>
</feature>
<dbReference type="Pfam" id="PF20454">
    <property type="entry name" value="GpA_nuclease"/>
    <property type="match status" value="1"/>
</dbReference>
<dbReference type="EMBL" id="APGJ01000006">
    <property type="protein sequence ID" value="EYD71799.1"/>
    <property type="molecule type" value="Genomic_DNA"/>
</dbReference>
<dbReference type="GO" id="GO:0016887">
    <property type="term" value="F:ATP hydrolysis activity"/>
    <property type="evidence" value="ECO:0007669"/>
    <property type="project" value="InterPro"/>
</dbReference>
<comment type="caution">
    <text evidence="4">The sequence shown here is derived from an EMBL/GenBank/DDBJ whole genome shotgun (WGS) entry which is preliminary data.</text>
</comment>
<dbReference type="InterPro" id="IPR051220">
    <property type="entry name" value="TFA_Chaperone"/>
</dbReference>
<dbReference type="Pfam" id="PF05876">
    <property type="entry name" value="GpA_ATPase"/>
    <property type="match status" value="1"/>
</dbReference>
<sequence length="621" mass="68967">MTPPPKLTLSEWADENRVLSAESSAERGRWRTSRAEFQRGIMDAITDPKAHTVVVRKPAQVGWTEIINNVVGYFVDRDPASILIMQPTVKMAETWSKKRLTPMLRDTPCLRGKIKDAKSRDSDNTILEKGFPGGYMAIVGANTPNDLASRPIRVVLADEVDKYPASAGDFGDPLALASSRQATFWNRKTLVGSTPGDMRLSTVERKFQEGDQRHYHVPCPHCGHRQVLRWEQVVWDKDETGHKPETAHYACEAPDCGTLWSDAERWRAIAKGEWIATKPFKGTASFAVSGFMSPWLTLEGIVSKFLAAKDFPHALRQWVNEVKGEAWEERGEAADADALASRLEAYDGDTLPDWVRLVTAGADTQDDRLEVTYTAWGDGEEAWVIRHDVLPGNTAELAVWDDLDRALRDSVFTIEGGRKLKVRAACIDSGGHRGAMVLSFARARASRKIYATKGVGNDHRGSKPIWGKALLKTKNAGDRLWAVGVDTGKDDLAARLRIVPGEGPTPKAVHFPATGLSADYFEQLTAEQAVMQVNQDGRKVRRWKLKQGQERNEALDCFILSHAAMLSLPVRLVKAPRRTGVPVEDATAEHEEVAVEAAEEQATPVAQPKLRRRRAKWKGYS</sequence>
<evidence type="ECO:0000259" key="2">
    <source>
        <dbReference type="Pfam" id="PF05876"/>
    </source>
</evidence>
<gene>
    <name evidence="4" type="ORF">Lokhon_01869</name>
</gene>
<dbReference type="GO" id="GO:0004519">
    <property type="term" value="F:endonuclease activity"/>
    <property type="evidence" value="ECO:0007669"/>
    <property type="project" value="InterPro"/>
</dbReference>
<dbReference type="HOGENOM" id="CLU_023850_4_1_5"/>
<feature type="domain" description="Phage terminase large subunit GpA ATPase" evidence="2">
    <location>
        <begin position="24"/>
        <end position="274"/>
    </location>
</feature>
<dbReference type="InterPro" id="IPR027417">
    <property type="entry name" value="P-loop_NTPase"/>
</dbReference>
<dbReference type="Gene3D" id="3.40.50.300">
    <property type="entry name" value="P-loop containing nucleotide triphosphate hydrolases"/>
    <property type="match status" value="1"/>
</dbReference>